<keyword evidence="3" id="KW-0210">Decarboxylase</keyword>
<comment type="cofactor">
    <cofactor evidence="1">
        <name>pyridoxal 5'-phosphate</name>
        <dbReference type="ChEBI" id="CHEBI:597326"/>
    </cofactor>
</comment>
<dbReference type="InterPro" id="IPR015421">
    <property type="entry name" value="PyrdxlP-dep_Trfase_major"/>
</dbReference>
<dbReference type="InterPro" id="IPR000310">
    <property type="entry name" value="Orn/Lys/Arg_deCO2ase_major_dom"/>
</dbReference>
<dbReference type="InterPro" id="IPR008286">
    <property type="entry name" value="Prn/Lys/Arg_de-COase_C"/>
</dbReference>
<dbReference type="SUPFAM" id="SSF53383">
    <property type="entry name" value="PLP-dependent transferases"/>
    <property type="match status" value="1"/>
</dbReference>
<dbReference type="EMBL" id="AECS01000011">
    <property type="protein sequence ID" value="EFQ04696.1"/>
    <property type="molecule type" value="Genomic_DNA"/>
</dbReference>
<keyword evidence="8" id="KW-1185">Reference proteome</keyword>
<proteinExistence type="inferred from homology"/>
<evidence type="ECO:0000313" key="8">
    <source>
        <dbReference type="Proteomes" id="UP000003195"/>
    </source>
</evidence>
<dbReference type="InterPro" id="IPR052357">
    <property type="entry name" value="Orn_Lys_Arg_decarboxylase-I"/>
</dbReference>
<dbReference type="SUPFAM" id="SSF55904">
    <property type="entry name" value="Ornithine decarboxylase C-terminal domain"/>
    <property type="match status" value="1"/>
</dbReference>
<dbReference type="OrthoDB" id="9815233at2"/>
<keyword evidence="4" id="KW-0663">Pyridoxal phosphate</keyword>
<evidence type="ECO:0000256" key="3">
    <source>
        <dbReference type="ARBA" id="ARBA00022793"/>
    </source>
</evidence>
<dbReference type="RefSeq" id="WP_006941270.1">
    <property type="nucleotide sequence ID" value="NZ_GL538185.1"/>
</dbReference>
<dbReference type="PROSITE" id="PS00703">
    <property type="entry name" value="OKR_DC_1"/>
    <property type="match status" value="1"/>
</dbReference>
<organism evidence="7 8">
    <name type="scientific">Megasphaera micronuciformis F0359</name>
    <dbReference type="NCBI Taxonomy" id="706434"/>
    <lineage>
        <taxon>Bacteria</taxon>
        <taxon>Bacillati</taxon>
        <taxon>Bacillota</taxon>
        <taxon>Negativicutes</taxon>
        <taxon>Veillonellales</taxon>
        <taxon>Veillonellaceae</taxon>
        <taxon>Megasphaera</taxon>
    </lineage>
</organism>
<dbReference type="GO" id="GO:0016831">
    <property type="term" value="F:carboxy-lyase activity"/>
    <property type="evidence" value="ECO:0007669"/>
    <property type="project" value="UniProtKB-KW"/>
</dbReference>
<comment type="caution">
    <text evidence="7">The sequence shown here is derived from an EMBL/GenBank/DDBJ whole genome shotgun (WGS) entry which is preliminary data.</text>
</comment>
<dbReference type="PANTHER" id="PTHR43277:SF4">
    <property type="entry name" value="ARGININE DECARBOXYLASE"/>
    <property type="match status" value="1"/>
</dbReference>
<gene>
    <name evidence="7" type="ORF">HMPREF9429_00448</name>
</gene>
<feature type="domain" description="Orn/Lys/Arg decarboxylases family 1 pyridoxal-P attachment site" evidence="6">
    <location>
        <begin position="223"/>
        <end position="237"/>
    </location>
</feature>
<evidence type="ECO:0000313" key="7">
    <source>
        <dbReference type="EMBL" id="EFQ04696.1"/>
    </source>
</evidence>
<evidence type="ECO:0000256" key="2">
    <source>
        <dbReference type="ARBA" id="ARBA00010671"/>
    </source>
</evidence>
<dbReference type="InterPro" id="IPR036633">
    <property type="entry name" value="Prn/Lys/Arg_de-COase_C_sf"/>
</dbReference>
<reference evidence="7 8" key="1">
    <citation type="submission" date="2010-08" db="EMBL/GenBank/DDBJ databases">
        <authorList>
            <person name="Weinstock G."/>
            <person name="Sodergren E."/>
            <person name="Clifton S."/>
            <person name="Fulton L."/>
            <person name="Fulton B."/>
            <person name="Courtney L."/>
            <person name="Fronick C."/>
            <person name="Harrison M."/>
            <person name="Strong C."/>
            <person name="Farmer C."/>
            <person name="Delahaunty K."/>
            <person name="Markovic C."/>
            <person name="Hall O."/>
            <person name="Minx P."/>
            <person name="Tomlinson C."/>
            <person name="Mitreva M."/>
            <person name="Hou S."/>
            <person name="Chen J."/>
            <person name="Wollam A."/>
            <person name="Pepin K.H."/>
            <person name="Johnson M."/>
            <person name="Bhonagiri V."/>
            <person name="Zhang X."/>
            <person name="Suruliraj S."/>
            <person name="Warren W."/>
            <person name="Chinwalla A."/>
            <person name="Mardis E.R."/>
            <person name="Wilson R.K."/>
        </authorList>
    </citation>
    <scope>NUCLEOTIDE SEQUENCE [LARGE SCALE GENOMIC DNA]</scope>
    <source>
        <strain evidence="7 8">F0359</strain>
    </source>
</reference>
<accession>E2ZAI5</accession>
<dbReference type="Proteomes" id="UP000003195">
    <property type="component" value="Unassembled WGS sequence"/>
</dbReference>
<evidence type="ECO:0000256" key="1">
    <source>
        <dbReference type="ARBA" id="ARBA00001933"/>
    </source>
</evidence>
<comment type="similarity">
    <text evidence="2">Belongs to the Orn/Lys/Arg decarboxylase class-I family.</text>
</comment>
<sequence>MNRKKQGRAPFTEALEAYCRESFYPYHTPGHKGGKGSSAEERKLFGAALRRDLGLMYALDDLFDPVGPLGEAMDLAAELYGAGRTFFSVNGTTACIEAMILAVCGDGDELIIPREAHKSVMNALILSGAVPVYMKSRFALQEEISLGPDTREIEDLMETHPKAKGIVITYPTYDGLCIDLKSVCEAAHRHKLFVLVDEAHGAHFGLHEDLPATALSCGADMAAQSTHKLGGSLTQTSMLHCRKGFLHVDKVAAAMHLLQSTSPHYWFLASLDSARRRAALYGHDDEEKALKMARRIRRELNTLAGIRVFGKDILDYDGVQDFDETKITIDFSGLGLTGAEAERLLRREKIEVELTAGHHVLCLITPGDDNESAEALIKACRHISEGGEKTERVEMKEVPLPDPVVRLAPRAAWHMPSVDKRLDEAIGSIAAESVIFYPPGIPVLAPGEEITAQCVRYIQRKIAEGYGPHGCEDKTATFIKTVKSEEEKS</sequence>
<dbReference type="Gene3D" id="3.40.640.10">
    <property type="entry name" value="Type I PLP-dependent aspartate aminotransferase-like (Major domain)"/>
    <property type="match status" value="1"/>
</dbReference>
<evidence type="ECO:0000256" key="5">
    <source>
        <dbReference type="ARBA" id="ARBA00023239"/>
    </source>
</evidence>
<evidence type="ECO:0000259" key="6">
    <source>
        <dbReference type="PROSITE" id="PS00703"/>
    </source>
</evidence>
<dbReference type="InterPro" id="IPR015424">
    <property type="entry name" value="PyrdxlP-dep_Trfase"/>
</dbReference>
<dbReference type="PANTHER" id="PTHR43277">
    <property type="entry name" value="ARGININE DECARBOXYLASE"/>
    <property type="match status" value="1"/>
</dbReference>
<dbReference type="Pfam" id="PF03711">
    <property type="entry name" value="OKR_DC_1_C"/>
    <property type="match status" value="1"/>
</dbReference>
<keyword evidence="5" id="KW-0456">Lyase</keyword>
<protein>
    <submittedName>
        <fullName evidence="7">Orn/Lys/Arg decarboxylase, major domain protein</fullName>
    </submittedName>
</protein>
<evidence type="ECO:0000256" key="4">
    <source>
        <dbReference type="ARBA" id="ARBA00022898"/>
    </source>
</evidence>
<name>E2ZAI5_9FIRM</name>
<dbReference type="AlphaFoldDB" id="E2ZAI5"/>
<dbReference type="STRING" id="706434.HMPREF9429_00448"/>
<dbReference type="eggNOG" id="COG1982">
    <property type="taxonomic scope" value="Bacteria"/>
</dbReference>
<dbReference type="HOGENOM" id="CLU_025925_2_1_9"/>
<dbReference type="Gene3D" id="3.90.105.10">
    <property type="entry name" value="Molybdopterin biosynthesis moea protein, domain 2"/>
    <property type="match status" value="1"/>
</dbReference>
<dbReference type="Pfam" id="PF01276">
    <property type="entry name" value="OKR_DC_1"/>
    <property type="match status" value="1"/>
</dbReference>